<dbReference type="InterPro" id="IPR011964">
    <property type="entry name" value="YVTN_b-propeller_repeat"/>
</dbReference>
<dbReference type="NCBIfam" id="TIGR02276">
    <property type="entry name" value="beta_rpt_yvtn"/>
    <property type="match status" value="1"/>
</dbReference>
<dbReference type="PANTHER" id="PTHR47197">
    <property type="entry name" value="PROTEIN NIRF"/>
    <property type="match status" value="1"/>
</dbReference>
<dbReference type="EMBL" id="NSLI01000002">
    <property type="protein sequence ID" value="PAX08547.1"/>
    <property type="molecule type" value="Genomic_DNA"/>
</dbReference>
<sequence>MRPTLLVALLLLATPATAQTLLIGNKGEDSLSFVDLATGREMRRVKTGEAPHEIATSPDGRQAAVVNYGGQTIEIYALPSAQRIRTIDLGANARPHGLLWLADGRLVATAEGRDALMLVDGATATPSVAEIATGAEGPHMVAVSPDGRRAYVANMGSGTVGVFDLSTRAKLRDLPAGKQPEGIALSADGRRLWVADRSGDTVRVFDTASFAEVAGAPTGKTPIRVALTPDGRHAVTSDFGAGTLSVFDTATAKPLRTIRVGAPDFQQVTTIFSSDGRSVYVAETGIDRIAEVDFATGRVLGRLPAGDQGDGLAISPVSMR</sequence>
<organism evidence="2 3">
    <name type="scientific">Sphingomonas lenta</name>
    <dbReference type="NCBI Taxonomy" id="1141887"/>
    <lineage>
        <taxon>Bacteria</taxon>
        <taxon>Pseudomonadati</taxon>
        <taxon>Pseudomonadota</taxon>
        <taxon>Alphaproteobacteria</taxon>
        <taxon>Sphingomonadales</taxon>
        <taxon>Sphingomonadaceae</taxon>
        <taxon>Sphingomonas</taxon>
    </lineage>
</organism>
<feature type="chain" id="PRO_5012110062" description="YncE family protein" evidence="1">
    <location>
        <begin position="19"/>
        <end position="320"/>
    </location>
</feature>
<evidence type="ECO:0000256" key="1">
    <source>
        <dbReference type="SAM" id="SignalP"/>
    </source>
</evidence>
<evidence type="ECO:0008006" key="4">
    <source>
        <dbReference type="Google" id="ProtNLM"/>
    </source>
</evidence>
<evidence type="ECO:0000313" key="2">
    <source>
        <dbReference type="EMBL" id="PAX08547.1"/>
    </source>
</evidence>
<dbReference type="InterPro" id="IPR051200">
    <property type="entry name" value="Host-pathogen_enzymatic-act"/>
</dbReference>
<feature type="signal peptide" evidence="1">
    <location>
        <begin position="1"/>
        <end position="18"/>
    </location>
</feature>
<proteinExistence type="predicted"/>
<keyword evidence="1" id="KW-0732">Signal</keyword>
<comment type="caution">
    <text evidence="2">The sequence shown here is derived from an EMBL/GenBank/DDBJ whole genome shotgun (WGS) entry which is preliminary data.</text>
</comment>
<dbReference type="InterPro" id="IPR011048">
    <property type="entry name" value="Haem_d1_sf"/>
</dbReference>
<dbReference type="Proteomes" id="UP000218151">
    <property type="component" value="Unassembled WGS sequence"/>
</dbReference>
<dbReference type="InterPro" id="IPR019405">
    <property type="entry name" value="Lactonase_7-beta_prop"/>
</dbReference>
<gene>
    <name evidence="2" type="ORF">CKY28_03990</name>
</gene>
<dbReference type="SUPFAM" id="SSF51004">
    <property type="entry name" value="C-terminal (heme d1) domain of cytochrome cd1-nitrite reductase"/>
    <property type="match status" value="1"/>
</dbReference>
<dbReference type="Gene3D" id="2.130.10.10">
    <property type="entry name" value="YVTN repeat-like/Quinoprotein amine dehydrogenase"/>
    <property type="match status" value="2"/>
</dbReference>
<dbReference type="InterPro" id="IPR015943">
    <property type="entry name" value="WD40/YVTN_repeat-like_dom_sf"/>
</dbReference>
<name>A0A2A2SH08_9SPHN</name>
<keyword evidence="3" id="KW-1185">Reference proteome</keyword>
<dbReference type="PANTHER" id="PTHR47197:SF3">
    <property type="entry name" value="DIHYDRO-HEME D1 DEHYDROGENASE"/>
    <property type="match status" value="1"/>
</dbReference>
<accession>A0A2A2SH08</accession>
<dbReference type="RefSeq" id="WP_095997057.1">
    <property type="nucleotide sequence ID" value="NZ_NSLI01000002.1"/>
</dbReference>
<dbReference type="AlphaFoldDB" id="A0A2A2SH08"/>
<reference evidence="3" key="1">
    <citation type="submission" date="2017-09" db="EMBL/GenBank/DDBJ databases">
        <authorList>
            <person name="Feng G."/>
            <person name="Zhu H."/>
        </authorList>
    </citation>
    <scope>NUCLEOTIDE SEQUENCE [LARGE SCALE GENOMIC DNA]</scope>
    <source>
        <strain evidence="3">1PNM-20</strain>
    </source>
</reference>
<dbReference type="OrthoDB" id="145213at2"/>
<dbReference type="Pfam" id="PF10282">
    <property type="entry name" value="Lactonase"/>
    <property type="match status" value="1"/>
</dbReference>
<protein>
    <recommendedName>
        <fullName evidence="4">YncE family protein</fullName>
    </recommendedName>
</protein>
<evidence type="ECO:0000313" key="3">
    <source>
        <dbReference type="Proteomes" id="UP000218151"/>
    </source>
</evidence>